<evidence type="ECO:0000256" key="3">
    <source>
        <dbReference type="ARBA" id="ARBA00023125"/>
    </source>
</evidence>
<sequence length="253" mass="26867">MLDVHRLRLLRELSHRGTIAAVAQALSFTPSAVSQQLSTLEREAGVPLLTRTGRRVSLTPAGRNLVDHTEAVLEHLARAEAELARARTGPAGPVRIGSYPTAARAVIPAALVALCRTSPLLEPHVTELDPADVPDALRAGHLDVALIHEYDFVPAKGEPGLSTRELFSEPLYLAARTSGSIADHRQSPWIVSPPGTLCRAMVERACEAEGFSPRIRHEADDFATVLALVAIGQGVAVVPHLGALDPPAGTTLT</sequence>
<evidence type="ECO:0000313" key="7">
    <source>
        <dbReference type="Proteomes" id="UP000675781"/>
    </source>
</evidence>
<dbReference type="Pfam" id="PF03466">
    <property type="entry name" value="LysR_substrate"/>
    <property type="match status" value="1"/>
</dbReference>
<reference evidence="6" key="1">
    <citation type="submission" date="2021-04" db="EMBL/GenBank/DDBJ databases">
        <title>Genome based classification of Actinospica acidithermotolerans sp. nov., an actinobacterium isolated from an Indonesian hot spring.</title>
        <authorList>
            <person name="Kusuma A.B."/>
            <person name="Putra K.E."/>
            <person name="Nafisah S."/>
            <person name="Loh J."/>
            <person name="Nouioui I."/>
            <person name="Goodfellow M."/>
        </authorList>
    </citation>
    <scope>NUCLEOTIDE SEQUENCE</scope>
    <source>
        <strain evidence="6">CSCA 57</strain>
    </source>
</reference>
<dbReference type="PROSITE" id="PS50931">
    <property type="entry name" value="HTH_LYSR"/>
    <property type="match status" value="1"/>
</dbReference>
<comment type="similarity">
    <text evidence="1">Belongs to the LysR transcriptional regulatory family.</text>
</comment>
<dbReference type="InterPro" id="IPR005119">
    <property type="entry name" value="LysR_subst-bd"/>
</dbReference>
<comment type="caution">
    <text evidence="6">The sequence shown here is derived from an EMBL/GenBank/DDBJ whole genome shotgun (WGS) entry which is preliminary data.</text>
</comment>
<keyword evidence="3" id="KW-0238">DNA-binding</keyword>
<gene>
    <name evidence="6" type="ORF">KDL01_03330</name>
</gene>
<keyword evidence="7" id="KW-1185">Reference proteome</keyword>
<dbReference type="InterPro" id="IPR036390">
    <property type="entry name" value="WH_DNA-bd_sf"/>
</dbReference>
<dbReference type="Gene3D" id="1.10.10.10">
    <property type="entry name" value="Winged helix-like DNA-binding domain superfamily/Winged helix DNA-binding domain"/>
    <property type="match status" value="1"/>
</dbReference>
<evidence type="ECO:0000256" key="2">
    <source>
        <dbReference type="ARBA" id="ARBA00023015"/>
    </source>
</evidence>
<dbReference type="GO" id="GO:0003677">
    <property type="term" value="F:DNA binding"/>
    <property type="evidence" value="ECO:0007669"/>
    <property type="project" value="UniProtKB-KW"/>
</dbReference>
<dbReference type="InterPro" id="IPR000847">
    <property type="entry name" value="LysR_HTH_N"/>
</dbReference>
<dbReference type="GO" id="GO:0003700">
    <property type="term" value="F:DNA-binding transcription factor activity"/>
    <property type="evidence" value="ECO:0007669"/>
    <property type="project" value="InterPro"/>
</dbReference>
<accession>A0A941ILY7</accession>
<dbReference type="AlphaFoldDB" id="A0A941ILY7"/>
<evidence type="ECO:0000259" key="5">
    <source>
        <dbReference type="PROSITE" id="PS50931"/>
    </source>
</evidence>
<feature type="domain" description="HTH lysR-type" evidence="5">
    <location>
        <begin position="2"/>
        <end position="59"/>
    </location>
</feature>
<organism evidence="6 7">
    <name type="scientific">Actinospica durhamensis</name>
    <dbReference type="NCBI Taxonomy" id="1508375"/>
    <lineage>
        <taxon>Bacteria</taxon>
        <taxon>Bacillati</taxon>
        <taxon>Actinomycetota</taxon>
        <taxon>Actinomycetes</taxon>
        <taxon>Catenulisporales</taxon>
        <taxon>Actinospicaceae</taxon>
        <taxon>Actinospica</taxon>
    </lineage>
</organism>
<dbReference type="Proteomes" id="UP000675781">
    <property type="component" value="Unassembled WGS sequence"/>
</dbReference>
<protein>
    <submittedName>
        <fullName evidence="6">LysR family transcriptional regulator</fullName>
    </submittedName>
</protein>
<dbReference type="RefSeq" id="WP_212526806.1">
    <property type="nucleotide sequence ID" value="NZ_JAGSOG010000008.1"/>
</dbReference>
<keyword evidence="2" id="KW-0805">Transcription regulation</keyword>
<dbReference type="Gene3D" id="3.40.190.10">
    <property type="entry name" value="Periplasmic binding protein-like II"/>
    <property type="match status" value="2"/>
</dbReference>
<feature type="non-terminal residue" evidence="6">
    <location>
        <position position="253"/>
    </location>
</feature>
<dbReference type="SUPFAM" id="SSF46785">
    <property type="entry name" value="Winged helix' DNA-binding domain"/>
    <property type="match status" value="1"/>
</dbReference>
<proteinExistence type="inferred from homology"/>
<evidence type="ECO:0000256" key="1">
    <source>
        <dbReference type="ARBA" id="ARBA00009437"/>
    </source>
</evidence>
<keyword evidence="4" id="KW-0804">Transcription</keyword>
<dbReference type="PANTHER" id="PTHR30346">
    <property type="entry name" value="TRANSCRIPTIONAL DUAL REGULATOR HCAR-RELATED"/>
    <property type="match status" value="1"/>
</dbReference>
<dbReference type="GO" id="GO:0032993">
    <property type="term" value="C:protein-DNA complex"/>
    <property type="evidence" value="ECO:0007669"/>
    <property type="project" value="TreeGrafter"/>
</dbReference>
<dbReference type="InterPro" id="IPR036388">
    <property type="entry name" value="WH-like_DNA-bd_sf"/>
</dbReference>
<dbReference type="EMBL" id="JAGSOG010000008">
    <property type="protein sequence ID" value="MBR7832274.1"/>
    <property type="molecule type" value="Genomic_DNA"/>
</dbReference>
<evidence type="ECO:0000313" key="6">
    <source>
        <dbReference type="EMBL" id="MBR7832274.1"/>
    </source>
</evidence>
<dbReference type="SUPFAM" id="SSF53850">
    <property type="entry name" value="Periplasmic binding protein-like II"/>
    <property type="match status" value="1"/>
</dbReference>
<dbReference type="Pfam" id="PF00126">
    <property type="entry name" value="HTH_1"/>
    <property type="match status" value="1"/>
</dbReference>
<dbReference type="PANTHER" id="PTHR30346:SF29">
    <property type="entry name" value="LYSR SUBSTRATE-BINDING"/>
    <property type="match status" value="1"/>
</dbReference>
<name>A0A941ILY7_9ACTN</name>
<evidence type="ECO:0000256" key="4">
    <source>
        <dbReference type="ARBA" id="ARBA00023163"/>
    </source>
</evidence>